<gene>
    <name evidence="2" type="ORF">CEXT_196471</name>
</gene>
<name>A0AAV4MQF2_CAEEX</name>
<reference evidence="2 3" key="1">
    <citation type="submission" date="2021-06" db="EMBL/GenBank/DDBJ databases">
        <title>Caerostris extrusa draft genome.</title>
        <authorList>
            <person name="Kono N."/>
            <person name="Arakawa K."/>
        </authorList>
    </citation>
    <scope>NUCLEOTIDE SEQUENCE [LARGE SCALE GENOMIC DNA]</scope>
</reference>
<dbReference type="EMBL" id="BPLR01020094">
    <property type="protein sequence ID" value="GIX74767.1"/>
    <property type="molecule type" value="Genomic_DNA"/>
</dbReference>
<accession>A0AAV4MQF2</accession>
<dbReference type="AlphaFoldDB" id="A0AAV4MQF2"/>
<feature type="region of interest" description="Disordered" evidence="1">
    <location>
        <begin position="18"/>
        <end position="40"/>
    </location>
</feature>
<dbReference type="Proteomes" id="UP001054945">
    <property type="component" value="Unassembled WGS sequence"/>
</dbReference>
<proteinExistence type="predicted"/>
<feature type="non-terminal residue" evidence="2">
    <location>
        <position position="40"/>
    </location>
</feature>
<sequence>MENLCYTCILPLGREKAKNASDLSQAAPILSPHESKSTLA</sequence>
<comment type="caution">
    <text evidence="2">The sequence shown here is derived from an EMBL/GenBank/DDBJ whole genome shotgun (WGS) entry which is preliminary data.</text>
</comment>
<evidence type="ECO:0000256" key="1">
    <source>
        <dbReference type="SAM" id="MobiDB-lite"/>
    </source>
</evidence>
<keyword evidence="3" id="KW-1185">Reference proteome</keyword>
<evidence type="ECO:0000313" key="2">
    <source>
        <dbReference type="EMBL" id="GIX74767.1"/>
    </source>
</evidence>
<evidence type="ECO:0000313" key="3">
    <source>
        <dbReference type="Proteomes" id="UP001054945"/>
    </source>
</evidence>
<protein>
    <submittedName>
        <fullName evidence="2">Uncharacterized protein</fullName>
    </submittedName>
</protein>
<organism evidence="2 3">
    <name type="scientific">Caerostris extrusa</name>
    <name type="common">Bark spider</name>
    <name type="synonym">Caerostris bankana</name>
    <dbReference type="NCBI Taxonomy" id="172846"/>
    <lineage>
        <taxon>Eukaryota</taxon>
        <taxon>Metazoa</taxon>
        <taxon>Ecdysozoa</taxon>
        <taxon>Arthropoda</taxon>
        <taxon>Chelicerata</taxon>
        <taxon>Arachnida</taxon>
        <taxon>Araneae</taxon>
        <taxon>Araneomorphae</taxon>
        <taxon>Entelegynae</taxon>
        <taxon>Araneoidea</taxon>
        <taxon>Araneidae</taxon>
        <taxon>Caerostris</taxon>
    </lineage>
</organism>